<keyword evidence="12" id="KW-1185">Reference proteome</keyword>
<comment type="subunit">
    <text evidence="9">The complex comprises the extracytoplasmic solute receptor protein and the two transmembrane proteins.</text>
</comment>
<proteinExistence type="inferred from homology"/>
<comment type="subcellular location">
    <subcellularLocation>
        <location evidence="1 9">Cell inner membrane</location>
        <topology evidence="1 9">Multi-pass membrane protein</topology>
    </subcellularLocation>
</comment>
<feature type="domain" description="Tripartite ATP-independent periplasmic transporters DctQ component" evidence="10">
    <location>
        <begin position="23"/>
        <end position="151"/>
    </location>
</feature>
<keyword evidence="4 9" id="KW-0997">Cell inner membrane</keyword>
<dbReference type="RefSeq" id="WP_176785848.1">
    <property type="nucleotide sequence ID" value="NZ_FNCY01000008.1"/>
</dbReference>
<dbReference type="Pfam" id="PF04290">
    <property type="entry name" value="DctQ"/>
    <property type="match status" value="1"/>
</dbReference>
<keyword evidence="3" id="KW-1003">Cell membrane</keyword>
<evidence type="ECO:0000256" key="5">
    <source>
        <dbReference type="ARBA" id="ARBA00022692"/>
    </source>
</evidence>
<dbReference type="GO" id="GO:0022857">
    <property type="term" value="F:transmembrane transporter activity"/>
    <property type="evidence" value="ECO:0007669"/>
    <property type="project" value="UniProtKB-UniRule"/>
</dbReference>
<evidence type="ECO:0000313" key="12">
    <source>
        <dbReference type="Proteomes" id="UP000198607"/>
    </source>
</evidence>
<dbReference type="STRING" id="83767.SAMN05660652_02224"/>
<gene>
    <name evidence="11" type="ORF">SAMN05660652_02224</name>
</gene>
<dbReference type="InterPro" id="IPR007387">
    <property type="entry name" value="TRAP_DctQ"/>
</dbReference>
<evidence type="ECO:0000256" key="7">
    <source>
        <dbReference type="ARBA" id="ARBA00023136"/>
    </source>
</evidence>
<dbReference type="GO" id="GO:0015740">
    <property type="term" value="P:C4-dicarboxylate transport"/>
    <property type="evidence" value="ECO:0007669"/>
    <property type="project" value="TreeGrafter"/>
</dbReference>
<evidence type="ECO:0000259" key="10">
    <source>
        <dbReference type="Pfam" id="PF04290"/>
    </source>
</evidence>
<reference evidence="11 12" key="1">
    <citation type="submission" date="2016-10" db="EMBL/GenBank/DDBJ databases">
        <authorList>
            <person name="de Groot N.N."/>
        </authorList>
    </citation>
    <scope>NUCLEOTIDE SEQUENCE [LARGE SCALE GENOMIC DNA]</scope>
    <source>
        <strain evidence="11 12">DSM 5885</strain>
    </source>
</reference>
<evidence type="ECO:0000256" key="1">
    <source>
        <dbReference type="ARBA" id="ARBA00004429"/>
    </source>
</evidence>
<dbReference type="EMBL" id="FNCY01000008">
    <property type="protein sequence ID" value="SDH74629.1"/>
    <property type="molecule type" value="Genomic_DNA"/>
</dbReference>
<evidence type="ECO:0000256" key="8">
    <source>
        <dbReference type="ARBA" id="ARBA00038436"/>
    </source>
</evidence>
<feature type="transmembrane region" description="Helical" evidence="9">
    <location>
        <begin position="12"/>
        <end position="35"/>
    </location>
</feature>
<evidence type="ECO:0000256" key="9">
    <source>
        <dbReference type="RuleBase" id="RU369079"/>
    </source>
</evidence>
<evidence type="ECO:0000256" key="2">
    <source>
        <dbReference type="ARBA" id="ARBA00022448"/>
    </source>
</evidence>
<accession>A0A1G8EY21</accession>
<comment type="caution">
    <text evidence="9">Lacks conserved residue(s) required for the propagation of feature annotation.</text>
</comment>
<evidence type="ECO:0000256" key="3">
    <source>
        <dbReference type="ARBA" id="ARBA00022475"/>
    </source>
</evidence>
<keyword evidence="5 9" id="KW-0812">Transmembrane</keyword>
<keyword evidence="7 9" id="KW-0472">Membrane</keyword>
<dbReference type="AlphaFoldDB" id="A0A1G8EY21"/>
<comment type="similarity">
    <text evidence="8 9">Belongs to the TRAP transporter small permease family.</text>
</comment>
<evidence type="ECO:0000313" key="11">
    <source>
        <dbReference type="EMBL" id="SDH74629.1"/>
    </source>
</evidence>
<dbReference type="GO" id="GO:0005886">
    <property type="term" value="C:plasma membrane"/>
    <property type="evidence" value="ECO:0007669"/>
    <property type="project" value="UniProtKB-SubCell"/>
</dbReference>
<sequence>MRRWEGALSGVLQWLVMVLCIVIFVLVIVLVALRYLFNTTIVGANEAGVMLFIYTTALGGAVDIARSRHIIVDTFVNCLSARVRRIVDGTNLVIVGMLNAFLFKYSIDWVGAVGGSEHPVLHVPEGLVQVAMPIGCAFSVLFCVTRLVTMFASNSEENRGAL</sequence>
<evidence type="ECO:0000256" key="6">
    <source>
        <dbReference type="ARBA" id="ARBA00022989"/>
    </source>
</evidence>
<feature type="transmembrane region" description="Helical" evidence="9">
    <location>
        <begin position="127"/>
        <end position="149"/>
    </location>
</feature>
<dbReference type="Proteomes" id="UP000198607">
    <property type="component" value="Unassembled WGS sequence"/>
</dbReference>
<keyword evidence="6 9" id="KW-1133">Transmembrane helix</keyword>
<name>A0A1G8EY21_9RHOO</name>
<keyword evidence="2 9" id="KW-0813">Transport</keyword>
<comment type="function">
    <text evidence="9">Part of the tripartite ATP-independent periplasmic (TRAP) transport system.</text>
</comment>
<organism evidence="11 12">
    <name type="scientific">Propionivibrio dicarboxylicus</name>
    <dbReference type="NCBI Taxonomy" id="83767"/>
    <lineage>
        <taxon>Bacteria</taxon>
        <taxon>Pseudomonadati</taxon>
        <taxon>Pseudomonadota</taxon>
        <taxon>Betaproteobacteria</taxon>
        <taxon>Rhodocyclales</taxon>
        <taxon>Rhodocyclaceae</taxon>
        <taxon>Propionivibrio</taxon>
    </lineage>
</organism>
<dbReference type="PANTHER" id="PTHR35011">
    <property type="entry name" value="2,3-DIKETO-L-GULONATE TRAP TRANSPORTER SMALL PERMEASE PROTEIN YIAM"/>
    <property type="match status" value="1"/>
</dbReference>
<feature type="transmembrane region" description="Helical" evidence="9">
    <location>
        <begin position="86"/>
        <end position="107"/>
    </location>
</feature>
<dbReference type="InterPro" id="IPR055348">
    <property type="entry name" value="DctQ"/>
</dbReference>
<protein>
    <recommendedName>
        <fullName evidence="9">TRAP transporter small permease protein</fullName>
    </recommendedName>
</protein>
<dbReference type="PANTHER" id="PTHR35011:SF2">
    <property type="entry name" value="2,3-DIKETO-L-GULONATE TRAP TRANSPORTER SMALL PERMEASE PROTEIN YIAM"/>
    <property type="match status" value="1"/>
</dbReference>
<evidence type="ECO:0000256" key="4">
    <source>
        <dbReference type="ARBA" id="ARBA00022519"/>
    </source>
</evidence>